<evidence type="ECO:0000256" key="4">
    <source>
        <dbReference type="ARBA" id="ARBA00022692"/>
    </source>
</evidence>
<dbReference type="Pfam" id="PF13727">
    <property type="entry name" value="CoA_binding_3"/>
    <property type="match status" value="1"/>
</dbReference>
<dbReference type="NCBIfam" id="TIGR03025">
    <property type="entry name" value="EPS_sugtrans"/>
    <property type="match status" value="1"/>
</dbReference>
<dbReference type="PANTHER" id="PTHR30576:SF21">
    <property type="entry name" value="UDP-GLUCOSE:UNDECAPRENYL-PHOSPHATE GLUCOSE-1-PHOSPHATE TRANSFERASE"/>
    <property type="match status" value="1"/>
</dbReference>
<dbReference type="InterPro" id="IPR036291">
    <property type="entry name" value="NAD(P)-bd_dom_sf"/>
</dbReference>
<keyword evidence="6 7" id="KW-0472">Membrane</keyword>
<dbReference type="EMBL" id="LPUF01000001">
    <property type="protein sequence ID" value="OQK18672.1"/>
    <property type="molecule type" value="Genomic_DNA"/>
</dbReference>
<accession>A0A1V8MAZ0</accession>
<comment type="caution">
    <text evidence="9">The sequence shown here is derived from an EMBL/GenBank/DDBJ whole genome shotgun (WGS) entry which is preliminary data.</text>
</comment>
<dbReference type="Pfam" id="PF02397">
    <property type="entry name" value="Bac_transf"/>
    <property type="match status" value="1"/>
</dbReference>
<dbReference type="InterPro" id="IPR017475">
    <property type="entry name" value="EPS_sugar_tfrase"/>
</dbReference>
<evidence type="ECO:0000313" key="9">
    <source>
        <dbReference type="EMBL" id="OQK18672.1"/>
    </source>
</evidence>
<proteinExistence type="inferred from homology"/>
<dbReference type="Gene3D" id="3.40.50.720">
    <property type="entry name" value="NAD(P)-binding Rossmann-like Domain"/>
    <property type="match status" value="1"/>
</dbReference>
<dbReference type="STRING" id="1420851.AU255_03740"/>
<evidence type="ECO:0000256" key="1">
    <source>
        <dbReference type="ARBA" id="ARBA00004141"/>
    </source>
</evidence>
<keyword evidence="10" id="KW-1185">Reference proteome</keyword>
<comment type="similarity">
    <text evidence="2">Belongs to the bacterial sugar transferase family.</text>
</comment>
<evidence type="ECO:0000256" key="3">
    <source>
        <dbReference type="ARBA" id="ARBA00022679"/>
    </source>
</evidence>
<keyword evidence="3 9" id="KW-0808">Transferase</keyword>
<reference evidence="9 10" key="1">
    <citation type="submission" date="2015-12" db="EMBL/GenBank/DDBJ databases">
        <authorList>
            <person name="Shamseldin A."/>
            <person name="Moawad H."/>
            <person name="Abd El-Rahim W.M."/>
            <person name="Sadowsky M.J."/>
        </authorList>
    </citation>
    <scope>NUCLEOTIDE SEQUENCE [LARGE SCALE GENOMIC DNA]</scope>
    <source>
        <strain evidence="9 10">WF1</strain>
    </source>
</reference>
<dbReference type="PANTHER" id="PTHR30576">
    <property type="entry name" value="COLANIC BIOSYNTHESIS UDP-GLUCOSE LIPID CARRIER TRANSFERASE"/>
    <property type="match status" value="1"/>
</dbReference>
<dbReference type="SUPFAM" id="SSF51735">
    <property type="entry name" value="NAD(P)-binding Rossmann-fold domains"/>
    <property type="match status" value="1"/>
</dbReference>
<feature type="domain" description="Bacterial sugar transferase" evidence="8">
    <location>
        <begin position="260"/>
        <end position="443"/>
    </location>
</feature>
<keyword evidence="4 7" id="KW-0812">Transmembrane</keyword>
<gene>
    <name evidence="9" type="ORF">AU255_03740</name>
</gene>
<feature type="transmembrane region" description="Helical" evidence="7">
    <location>
        <begin position="94"/>
        <end position="112"/>
    </location>
</feature>
<dbReference type="Proteomes" id="UP000191980">
    <property type="component" value="Unassembled WGS sequence"/>
</dbReference>
<dbReference type="GO" id="GO:0016020">
    <property type="term" value="C:membrane"/>
    <property type="evidence" value="ECO:0007669"/>
    <property type="project" value="UniProtKB-SubCell"/>
</dbReference>
<comment type="subcellular location">
    <subcellularLocation>
        <location evidence="1">Membrane</location>
        <topology evidence="1">Multi-pass membrane protein</topology>
    </subcellularLocation>
</comment>
<dbReference type="InterPro" id="IPR003362">
    <property type="entry name" value="Bact_transf"/>
</dbReference>
<dbReference type="NCBIfam" id="TIGR03023">
    <property type="entry name" value="WcaJ_sugtrans"/>
    <property type="match status" value="1"/>
</dbReference>
<feature type="transmembrane region" description="Helical" evidence="7">
    <location>
        <begin position="262"/>
        <end position="286"/>
    </location>
</feature>
<protein>
    <submittedName>
        <fullName evidence="9">Undecaprenyl-phosphate glucose phosphotransferase</fullName>
    </submittedName>
</protein>
<dbReference type="InterPro" id="IPR017473">
    <property type="entry name" value="Undecaprenyl-P_gluc_Ptfrase"/>
</dbReference>
<evidence type="ECO:0000256" key="2">
    <source>
        <dbReference type="ARBA" id="ARBA00006464"/>
    </source>
</evidence>
<evidence type="ECO:0000256" key="5">
    <source>
        <dbReference type="ARBA" id="ARBA00022989"/>
    </source>
</evidence>
<evidence type="ECO:0000256" key="7">
    <source>
        <dbReference type="SAM" id="Phobius"/>
    </source>
</evidence>
<evidence type="ECO:0000256" key="6">
    <source>
        <dbReference type="ARBA" id="ARBA00023136"/>
    </source>
</evidence>
<keyword evidence="5 7" id="KW-1133">Transmembrane helix</keyword>
<feature type="transmembrane region" description="Helical" evidence="7">
    <location>
        <begin position="29"/>
        <end position="49"/>
    </location>
</feature>
<organism evidence="9 10">
    <name type="scientific">Methyloprofundus sedimenti</name>
    <dbReference type="NCBI Taxonomy" id="1420851"/>
    <lineage>
        <taxon>Bacteria</taxon>
        <taxon>Pseudomonadati</taxon>
        <taxon>Pseudomonadota</taxon>
        <taxon>Gammaproteobacteria</taxon>
        <taxon>Methylococcales</taxon>
        <taxon>Methylococcaceae</taxon>
        <taxon>Methyloprofundus</taxon>
    </lineage>
</organism>
<dbReference type="GO" id="GO:0089702">
    <property type="term" value="F:undecaprenyl-phosphate glucose phosphotransferase activity"/>
    <property type="evidence" value="ECO:0007669"/>
    <property type="project" value="TreeGrafter"/>
</dbReference>
<feature type="transmembrane region" description="Helical" evidence="7">
    <location>
        <begin position="61"/>
        <end position="82"/>
    </location>
</feature>
<evidence type="ECO:0000259" key="8">
    <source>
        <dbReference type="Pfam" id="PF02397"/>
    </source>
</evidence>
<dbReference type="GO" id="GO:0009242">
    <property type="term" value="P:colanic acid biosynthetic process"/>
    <property type="evidence" value="ECO:0007669"/>
    <property type="project" value="TreeGrafter"/>
</dbReference>
<dbReference type="OrthoDB" id="9808602at2"/>
<dbReference type="AlphaFoldDB" id="A0A1V8MAZ0"/>
<name>A0A1V8MAZ0_9GAMM</name>
<evidence type="ECO:0000313" key="10">
    <source>
        <dbReference type="Proteomes" id="UP000191980"/>
    </source>
</evidence>
<sequence length="450" mass="51813">MGRLVDTFVIGLTFWSVLEMNYMNWQPEYTWWLLISIFSFQIFSEFNDLYKESRGVALSDLTYNVAISWVCAIFILVVVNQVNQVISDIDKRIFFYWIVAVPIELMSWHIILSEIAGKFRSMGRNTRKVAIVGNTRIGRELSDVFINESWMGLNFVGFFDDRIKQREEQEQEQECVGNFSQVISQAKSGEVDLVYIALPLKAENRIKVILAELSDTTASVYYVPDLFVFDLLRSKFSFMKGIPIVSVHDTPFYGVGGVLKRIFDVVVGFLILCVILVPMIIIALAIKVTSPGNVLFKQRRYGFRGEEIVVWKFRSMTVTEDGHNVRQAQKHDPRITKLGAFLRRTSLDELPQFINVLQGRMSIVGPRPHAVTHNEFYRGQIKGYMLRHKVKPGITGLAQISGFRGETNTLDKMEGRVRYDLEYIRKWSLWLDVKIVFLTVFKGFVGAKAY</sequence>